<organism evidence="8 9">
    <name type="scientific">Akkermansia glycaniphila</name>
    <dbReference type="NCBI Taxonomy" id="1679444"/>
    <lineage>
        <taxon>Bacteria</taxon>
        <taxon>Pseudomonadati</taxon>
        <taxon>Verrucomicrobiota</taxon>
        <taxon>Verrucomicrobiia</taxon>
        <taxon>Verrucomicrobiales</taxon>
        <taxon>Akkermansiaceae</taxon>
        <taxon>Akkermansia</taxon>
    </lineage>
</organism>
<feature type="transmembrane region" description="Helical" evidence="6">
    <location>
        <begin position="51"/>
        <end position="77"/>
    </location>
</feature>
<keyword evidence="2" id="KW-0813">Transport</keyword>
<dbReference type="InterPro" id="IPR004680">
    <property type="entry name" value="Cit_transptr-like_dom"/>
</dbReference>
<evidence type="ECO:0000313" key="9">
    <source>
        <dbReference type="Proteomes" id="UP000176204"/>
    </source>
</evidence>
<evidence type="ECO:0000256" key="4">
    <source>
        <dbReference type="ARBA" id="ARBA00022989"/>
    </source>
</evidence>
<keyword evidence="4 6" id="KW-1133">Transmembrane helix</keyword>
<dbReference type="PANTHER" id="PTHR10283">
    <property type="entry name" value="SOLUTE CARRIER FAMILY 13 MEMBER"/>
    <property type="match status" value="1"/>
</dbReference>
<dbReference type="KEGG" id="agl:PYTT_0478"/>
<dbReference type="NCBIfam" id="TIGR00785">
    <property type="entry name" value="dass"/>
    <property type="match status" value="1"/>
</dbReference>
<feature type="transmembrane region" description="Helical" evidence="6">
    <location>
        <begin position="303"/>
        <end position="322"/>
    </location>
</feature>
<evidence type="ECO:0000256" key="5">
    <source>
        <dbReference type="ARBA" id="ARBA00023136"/>
    </source>
</evidence>
<dbReference type="OrthoDB" id="9766267at2"/>
<evidence type="ECO:0000259" key="7">
    <source>
        <dbReference type="Pfam" id="PF03600"/>
    </source>
</evidence>
<dbReference type="GO" id="GO:1905039">
    <property type="term" value="P:carboxylic acid transmembrane transport"/>
    <property type="evidence" value="ECO:0007669"/>
    <property type="project" value="UniProtKB-ARBA"/>
</dbReference>
<keyword evidence="3 6" id="KW-0812">Transmembrane</keyword>
<evidence type="ECO:0000256" key="6">
    <source>
        <dbReference type="SAM" id="Phobius"/>
    </source>
</evidence>
<dbReference type="Pfam" id="PF03600">
    <property type="entry name" value="CitMHS"/>
    <property type="match status" value="1"/>
</dbReference>
<dbReference type="EMBL" id="LT629973">
    <property type="protein sequence ID" value="SEH75605.1"/>
    <property type="molecule type" value="Genomic_DNA"/>
</dbReference>
<dbReference type="InterPro" id="IPR001898">
    <property type="entry name" value="SLC13A/DASS"/>
</dbReference>
<gene>
    <name evidence="8" type="ORF">PYTT_0478</name>
</gene>
<dbReference type="GO" id="GO:0008514">
    <property type="term" value="F:organic anion transmembrane transporter activity"/>
    <property type="evidence" value="ECO:0007669"/>
    <property type="project" value="UniProtKB-ARBA"/>
</dbReference>
<feature type="transmembrane region" description="Helical" evidence="6">
    <location>
        <begin position="407"/>
        <end position="426"/>
    </location>
</feature>
<feature type="transmembrane region" description="Helical" evidence="6">
    <location>
        <begin position="446"/>
        <end position="470"/>
    </location>
</feature>
<evidence type="ECO:0000256" key="1">
    <source>
        <dbReference type="ARBA" id="ARBA00004141"/>
    </source>
</evidence>
<feature type="domain" description="Citrate transporter-like" evidence="7">
    <location>
        <begin position="57"/>
        <end position="413"/>
    </location>
</feature>
<feature type="transmembrane region" description="Helical" evidence="6">
    <location>
        <begin position="217"/>
        <end position="240"/>
    </location>
</feature>
<feature type="transmembrane region" description="Helical" evidence="6">
    <location>
        <begin position="176"/>
        <end position="197"/>
    </location>
</feature>
<comment type="subcellular location">
    <subcellularLocation>
        <location evidence="1">Membrane</location>
        <topology evidence="1">Multi-pass membrane protein</topology>
    </subcellularLocation>
</comment>
<proteinExistence type="predicted"/>
<dbReference type="RefSeq" id="WP_067776379.1">
    <property type="nucleotide sequence ID" value="NZ_LIGX01000028.1"/>
</dbReference>
<dbReference type="CDD" id="cd01115">
    <property type="entry name" value="SLC13_permease"/>
    <property type="match status" value="1"/>
</dbReference>
<feature type="transmembrane region" description="Helical" evidence="6">
    <location>
        <begin position="21"/>
        <end position="39"/>
    </location>
</feature>
<dbReference type="PANTHER" id="PTHR10283:SF82">
    <property type="entry name" value="SOLUTE CARRIER FAMILY 13 MEMBER 2"/>
    <property type="match status" value="1"/>
</dbReference>
<feature type="transmembrane region" description="Helical" evidence="6">
    <location>
        <begin position="89"/>
        <end position="111"/>
    </location>
</feature>
<evidence type="ECO:0000256" key="3">
    <source>
        <dbReference type="ARBA" id="ARBA00022692"/>
    </source>
</evidence>
<feature type="transmembrane region" description="Helical" evidence="6">
    <location>
        <begin position="273"/>
        <end position="297"/>
    </location>
</feature>
<protein>
    <submittedName>
        <fullName evidence="8">Sodium:sulfate symporter transmembrane region</fullName>
    </submittedName>
</protein>
<dbReference type="STRING" id="1679444.PYTT_0478"/>
<dbReference type="GO" id="GO:0005886">
    <property type="term" value="C:plasma membrane"/>
    <property type="evidence" value="ECO:0007669"/>
    <property type="project" value="TreeGrafter"/>
</dbReference>
<feature type="transmembrane region" description="Helical" evidence="6">
    <location>
        <begin position="131"/>
        <end position="164"/>
    </location>
</feature>
<keyword evidence="5 6" id="KW-0472">Membrane</keyword>
<feature type="transmembrane region" description="Helical" evidence="6">
    <location>
        <begin position="329"/>
        <end position="348"/>
    </location>
</feature>
<evidence type="ECO:0000313" key="8">
    <source>
        <dbReference type="EMBL" id="SEH75605.1"/>
    </source>
</evidence>
<name>A0A1C7PB29_9BACT</name>
<evidence type="ECO:0000256" key="2">
    <source>
        <dbReference type="ARBA" id="ARBA00022448"/>
    </source>
</evidence>
<sequence>MKKKTLSAKQLTKDSSKGHRNYIILLCDVLLFFAMLFWLPLDPEVSKGLAILAFIAVLWLTEAVHVTITALMVPVLAMMLGILPGKSAMVGFSDPIIFLFFGGFALAGALHEQKIDSWLAGKILRFSKGKLWLALGLIFMATAFLSMWMSNTATAAMMLPLVIGLMSEVDGEKYKTTWIFAVLGVAYSASIGGMGTLVGSPPNAIAAHELGMGFYDWFLVGFPVACVFGVVVFAVMWLMLRPKLTLNIQADKEISAASKEAGRDKLDGKQKRVLGLFTLIALCWMCSSFISGLLGNFAEMDAMIALCAVVLLAVSGVINWTAIVKNTDWGVLLLFGGGITLSSILMKTGAGHFLAAQMTELSAGHSTFFFLLIVSAFISLLTEFCSNTASAALVAPLMVTVAAEMGIPAEPLVLLIGIGASCAFMLPVSTPPNAIAYASGKVPQSAMIRIGLTVDLVLIVIKAGWAYLFWM</sequence>
<dbReference type="Proteomes" id="UP000176204">
    <property type="component" value="Chromosome I"/>
</dbReference>
<feature type="transmembrane region" description="Helical" evidence="6">
    <location>
        <begin position="368"/>
        <end position="395"/>
    </location>
</feature>
<keyword evidence="9" id="KW-1185">Reference proteome</keyword>
<accession>A0A1C7PB29</accession>
<reference evidence="9" key="1">
    <citation type="submission" date="2016-09" db="EMBL/GenBank/DDBJ databases">
        <authorList>
            <person name="Koehorst J."/>
        </authorList>
    </citation>
    <scope>NUCLEOTIDE SEQUENCE [LARGE SCALE GENOMIC DNA]</scope>
</reference>
<dbReference type="AlphaFoldDB" id="A0A1C7PB29"/>